<dbReference type="PANTHER" id="PTHR35896">
    <property type="entry name" value="IG-LIKE DOMAIN-CONTAINING PROTEIN"/>
    <property type="match status" value="1"/>
</dbReference>
<proteinExistence type="predicted"/>
<reference evidence="2" key="2">
    <citation type="journal article" date="2023" name="IMA Fungus">
        <title>Comparative genomic study of the Penicillium genus elucidates a diverse pangenome and 15 lateral gene transfer events.</title>
        <authorList>
            <person name="Petersen C."/>
            <person name="Sorensen T."/>
            <person name="Nielsen M.R."/>
            <person name="Sondergaard T.E."/>
            <person name="Sorensen J.L."/>
            <person name="Fitzpatrick D.A."/>
            <person name="Frisvad J.C."/>
            <person name="Nielsen K.L."/>
        </authorList>
    </citation>
    <scope>NUCLEOTIDE SEQUENCE</scope>
    <source>
        <strain evidence="2">IBT 26290</strain>
    </source>
</reference>
<gene>
    <name evidence="2" type="ORF">N7482_007123</name>
</gene>
<keyword evidence="3" id="KW-1185">Reference proteome</keyword>
<dbReference type="PANTHER" id="PTHR35896:SF3">
    <property type="entry name" value="MAJOR FACILITATOR SUPERFAMILY TRANSPORTER"/>
    <property type="match status" value="1"/>
</dbReference>
<keyword evidence="1" id="KW-0472">Membrane</keyword>
<dbReference type="EMBL" id="JAPQKN010000004">
    <property type="protein sequence ID" value="KAJ5160119.1"/>
    <property type="molecule type" value="Genomic_DNA"/>
</dbReference>
<reference evidence="2" key="1">
    <citation type="submission" date="2022-11" db="EMBL/GenBank/DDBJ databases">
        <authorList>
            <person name="Petersen C."/>
        </authorList>
    </citation>
    <scope>NUCLEOTIDE SEQUENCE</scope>
    <source>
        <strain evidence="2">IBT 26290</strain>
    </source>
</reference>
<accession>A0A9W9HXK5</accession>
<organism evidence="2 3">
    <name type="scientific">Penicillium canariense</name>
    <dbReference type="NCBI Taxonomy" id="189055"/>
    <lineage>
        <taxon>Eukaryota</taxon>
        <taxon>Fungi</taxon>
        <taxon>Dikarya</taxon>
        <taxon>Ascomycota</taxon>
        <taxon>Pezizomycotina</taxon>
        <taxon>Eurotiomycetes</taxon>
        <taxon>Eurotiomycetidae</taxon>
        <taxon>Eurotiales</taxon>
        <taxon>Aspergillaceae</taxon>
        <taxon>Penicillium</taxon>
    </lineage>
</organism>
<dbReference type="RefSeq" id="XP_056541677.1">
    <property type="nucleotide sequence ID" value="XM_056689248.1"/>
</dbReference>
<dbReference type="OrthoDB" id="3501153at2759"/>
<protein>
    <submittedName>
        <fullName evidence="2">Uncharacterized protein</fullName>
    </submittedName>
</protein>
<sequence>MFSRWKLSYSRLGSDNVDSDLGQKSVAEEHMKDEQDLSPAPRKRTMAVSIAIICGIAILAFIGLLTNAKFRNNVDQVLPCGNSSAQAWARGCSFDQLMWSWYPKHCPHYANDEYLNVQHWKFYSDPYAKEVVDGTDWTKVLDNEILVYGERGEHLTHCIYMFLSLAQILHDGEAIQKDVHWHDIETFAGRVVYDQNC</sequence>
<keyword evidence="1" id="KW-1133">Transmembrane helix</keyword>
<keyword evidence="1" id="KW-0812">Transmembrane</keyword>
<dbReference type="Proteomes" id="UP001149163">
    <property type="component" value="Unassembled WGS sequence"/>
</dbReference>
<dbReference type="GeneID" id="81428424"/>
<comment type="caution">
    <text evidence="2">The sequence shown here is derived from an EMBL/GenBank/DDBJ whole genome shotgun (WGS) entry which is preliminary data.</text>
</comment>
<evidence type="ECO:0000313" key="2">
    <source>
        <dbReference type="EMBL" id="KAJ5160119.1"/>
    </source>
</evidence>
<name>A0A9W9HXK5_9EURO</name>
<evidence type="ECO:0000256" key="1">
    <source>
        <dbReference type="SAM" id="Phobius"/>
    </source>
</evidence>
<dbReference type="AlphaFoldDB" id="A0A9W9HXK5"/>
<dbReference type="InterPro" id="IPR053008">
    <property type="entry name" value="Phomopsin_biosynth_assoc"/>
</dbReference>
<evidence type="ECO:0000313" key="3">
    <source>
        <dbReference type="Proteomes" id="UP001149163"/>
    </source>
</evidence>
<feature type="transmembrane region" description="Helical" evidence="1">
    <location>
        <begin position="46"/>
        <end position="65"/>
    </location>
</feature>